<dbReference type="SUPFAM" id="SSF53098">
    <property type="entry name" value="Ribonuclease H-like"/>
    <property type="match status" value="1"/>
</dbReference>
<evidence type="ECO:0000256" key="2">
    <source>
        <dbReference type="ARBA" id="ARBA00022695"/>
    </source>
</evidence>
<keyword evidence="3" id="KW-0540">Nuclease</keyword>
<evidence type="ECO:0000313" key="7">
    <source>
        <dbReference type="EMBL" id="GMF41704.1"/>
    </source>
</evidence>
<feature type="compositionally biased region" description="Polar residues" evidence="5">
    <location>
        <begin position="15"/>
        <end position="27"/>
    </location>
</feature>
<feature type="domain" description="Integrase zinc-binding" evidence="6">
    <location>
        <begin position="727"/>
        <end position="784"/>
    </location>
</feature>
<feature type="compositionally biased region" description="Basic and acidic residues" evidence="5">
    <location>
        <begin position="357"/>
        <end position="377"/>
    </location>
</feature>
<dbReference type="Gene3D" id="2.40.70.10">
    <property type="entry name" value="Acid Proteases"/>
    <property type="match status" value="1"/>
</dbReference>
<sequence length="938" mass="104297">MKYEHGAEDVPMDSDISTGRPNATSTHTAREDCPHLADPEWKALQRLATVIREAAVETMLCTLSPTEHHGVALGFIMKEQREVTARATVSTPSTPRVESLKFHVNSYVGRESEPLLRWLVEVFKEELRQALEPPQNEFRSIAKFPDLQQGKHDVHAYAQRARYLVSNIVTNPIDEVTKAVKAPPSPAGDAVECVGIGHSVSKTAAISENHSDCKKQDDKPNHAILKVNSKRGRSLRALVDCGASNNFVRLQSLVRLDFEEVELPRSLLEMRLATGVVVRAERRVVRARFSYEEKKFVDELIVLDLDYKFDMVLGMPWLARHDPVIDWAKRTIVRFRTEAARGAAASDPPARTLTTERAVREKCEPPKKTQIRSDLRGSRSVKNDAVVSTVVDTQDKQDEPVTEGSEPGASVPGPDAIDPNVNGLPAVRRRGDRGTSAPGADAASSSDGCNRPAPEMLACSRAAGLHDEAVHNQVRLGCVFPRVDPAGDQKAGLSTAGPGQNKTRRTGFHTRSERRKRAKLRKSRSGTKTDTTSSVCRADTAIGDGRRDPEYLEAYEIWSPVSEDGAESPLTLASELTSLPASYELRPFVVYTDHASLRMAIKPPHISQRMARWLSFFAEYDFQVEYKPGRLNVVADALSCGPDYAVHKADANAIGVVRTSTPSSSLLDDAKSAYTNGADAKQLLDYIAAPSDKTRQKLPKHLRTRVHCYRVHNGLLLYSDRVVVPNDHELKLRITNEYHDAPTSEHPGREKTYLRLTRAFYWSHQYKWVGKYVRACEVCQRVKPAPSSQAPLQSLPTSSDCWQSIPMDFVFSLPPDKKRRTGIVVFVDRFSKMVHLAAVPAEGTAKQTAGLFVDMVFRHHGVPFDISTVSTPGVDTLNTNEQHIQVRPVVIKDVELNTEFSSKAMDFVKRRQAVIRFVQDVIAASVDRQKLDADNNDR</sequence>
<keyword evidence="4" id="KW-0255">Endonuclease</keyword>
<evidence type="ECO:0000259" key="6">
    <source>
        <dbReference type="Pfam" id="PF17921"/>
    </source>
</evidence>
<proteinExistence type="predicted"/>
<dbReference type="EMBL" id="BSXT01001365">
    <property type="protein sequence ID" value="GMF41704.1"/>
    <property type="molecule type" value="Genomic_DNA"/>
</dbReference>
<evidence type="ECO:0000256" key="4">
    <source>
        <dbReference type="ARBA" id="ARBA00022759"/>
    </source>
</evidence>
<feature type="compositionally biased region" description="Low complexity" evidence="5">
    <location>
        <begin position="436"/>
        <end position="448"/>
    </location>
</feature>
<dbReference type="Proteomes" id="UP001165121">
    <property type="component" value="Unassembled WGS sequence"/>
</dbReference>
<dbReference type="InterPro" id="IPR021109">
    <property type="entry name" value="Peptidase_aspartic_dom_sf"/>
</dbReference>
<dbReference type="Pfam" id="PF08284">
    <property type="entry name" value="RVP_2"/>
    <property type="match status" value="1"/>
</dbReference>
<dbReference type="InterPro" id="IPR036397">
    <property type="entry name" value="RNaseH_sf"/>
</dbReference>
<dbReference type="Pfam" id="PF17921">
    <property type="entry name" value="Integrase_H2C2"/>
    <property type="match status" value="1"/>
</dbReference>
<dbReference type="SUPFAM" id="SSF50630">
    <property type="entry name" value="Acid proteases"/>
    <property type="match status" value="1"/>
</dbReference>
<feature type="compositionally biased region" description="Basic residues" evidence="5">
    <location>
        <begin position="502"/>
        <end position="525"/>
    </location>
</feature>
<dbReference type="OrthoDB" id="5978043at2759"/>
<organism evidence="7 8">
    <name type="scientific">Phytophthora fragariaefolia</name>
    <dbReference type="NCBI Taxonomy" id="1490495"/>
    <lineage>
        <taxon>Eukaryota</taxon>
        <taxon>Sar</taxon>
        <taxon>Stramenopiles</taxon>
        <taxon>Oomycota</taxon>
        <taxon>Peronosporomycetes</taxon>
        <taxon>Peronosporales</taxon>
        <taxon>Peronosporaceae</taxon>
        <taxon>Phytophthora</taxon>
    </lineage>
</organism>
<keyword evidence="8" id="KW-1185">Reference proteome</keyword>
<dbReference type="CDD" id="cd00303">
    <property type="entry name" value="retropepsin_like"/>
    <property type="match status" value="1"/>
</dbReference>
<dbReference type="GO" id="GO:0004519">
    <property type="term" value="F:endonuclease activity"/>
    <property type="evidence" value="ECO:0007669"/>
    <property type="project" value="UniProtKB-KW"/>
</dbReference>
<feature type="region of interest" description="Disordered" evidence="5">
    <location>
        <begin position="1"/>
        <end position="33"/>
    </location>
</feature>
<gene>
    <name evidence="7" type="ORF">Pfra01_001332200</name>
</gene>
<dbReference type="GO" id="GO:0016779">
    <property type="term" value="F:nucleotidyltransferase activity"/>
    <property type="evidence" value="ECO:0007669"/>
    <property type="project" value="UniProtKB-KW"/>
</dbReference>
<evidence type="ECO:0000256" key="3">
    <source>
        <dbReference type="ARBA" id="ARBA00022722"/>
    </source>
</evidence>
<dbReference type="Gene3D" id="1.10.340.70">
    <property type="match status" value="1"/>
</dbReference>
<evidence type="ECO:0000313" key="8">
    <source>
        <dbReference type="Proteomes" id="UP001165121"/>
    </source>
</evidence>
<name>A0A9W6XL43_9STRA</name>
<reference evidence="7" key="1">
    <citation type="submission" date="2023-04" db="EMBL/GenBank/DDBJ databases">
        <title>Phytophthora fragariaefolia NBRC 109709.</title>
        <authorList>
            <person name="Ichikawa N."/>
            <person name="Sato H."/>
            <person name="Tonouchi N."/>
        </authorList>
    </citation>
    <scope>NUCLEOTIDE SEQUENCE</scope>
    <source>
        <strain evidence="7">NBRC 109709</strain>
    </source>
</reference>
<keyword evidence="1" id="KW-0808">Transferase</keyword>
<dbReference type="Gene3D" id="3.30.420.10">
    <property type="entry name" value="Ribonuclease H-like superfamily/Ribonuclease H"/>
    <property type="match status" value="1"/>
</dbReference>
<evidence type="ECO:0000256" key="5">
    <source>
        <dbReference type="SAM" id="MobiDB-lite"/>
    </source>
</evidence>
<keyword evidence="4" id="KW-0378">Hydrolase</keyword>
<dbReference type="InterPro" id="IPR041588">
    <property type="entry name" value="Integrase_H2C2"/>
</dbReference>
<evidence type="ECO:0000256" key="1">
    <source>
        <dbReference type="ARBA" id="ARBA00022679"/>
    </source>
</evidence>
<dbReference type="InterPro" id="IPR012337">
    <property type="entry name" value="RNaseH-like_sf"/>
</dbReference>
<accession>A0A9W6XL43</accession>
<keyword evidence="2" id="KW-0548">Nucleotidyltransferase</keyword>
<protein>
    <submittedName>
        <fullName evidence="7">Unnamed protein product</fullName>
    </submittedName>
</protein>
<comment type="caution">
    <text evidence="7">The sequence shown here is derived from an EMBL/GenBank/DDBJ whole genome shotgun (WGS) entry which is preliminary data.</text>
</comment>
<dbReference type="PANTHER" id="PTHR37984">
    <property type="entry name" value="PROTEIN CBG26694"/>
    <property type="match status" value="1"/>
</dbReference>
<dbReference type="InterPro" id="IPR050951">
    <property type="entry name" value="Retrovirus_Pol_polyprotein"/>
</dbReference>
<dbReference type="PANTHER" id="PTHR37984:SF5">
    <property type="entry name" value="PROTEIN NYNRIN-LIKE"/>
    <property type="match status" value="1"/>
</dbReference>
<feature type="region of interest" description="Disordered" evidence="5">
    <location>
        <begin position="489"/>
        <end position="534"/>
    </location>
</feature>
<feature type="region of interest" description="Disordered" evidence="5">
    <location>
        <begin position="340"/>
        <end position="452"/>
    </location>
</feature>
<feature type="compositionally biased region" description="Low complexity" evidence="5">
    <location>
        <begin position="340"/>
        <end position="351"/>
    </location>
</feature>
<dbReference type="GO" id="GO:0003676">
    <property type="term" value="F:nucleic acid binding"/>
    <property type="evidence" value="ECO:0007669"/>
    <property type="project" value="InterPro"/>
</dbReference>
<dbReference type="AlphaFoldDB" id="A0A9W6XL43"/>